<name>A0A6J5L7D7_9CAUD</name>
<organism evidence="1">
    <name type="scientific">uncultured Caudovirales phage</name>
    <dbReference type="NCBI Taxonomy" id="2100421"/>
    <lineage>
        <taxon>Viruses</taxon>
        <taxon>Duplodnaviria</taxon>
        <taxon>Heunggongvirae</taxon>
        <taxon>Uroviricota</taxon>
        <taxon>Caudoviricetes</taxon>
        <taxon>Peduoviridae</taxon>
        <taxon>Maltschvirus</taxon>
        <taxon>Maltschvirus maltsch</taxon>
    </lineage>
</organism>
<accession>A0A6J5L7D7</accession>
<dbReference type="EMBL" id="LR796250">
    <property type="protein sequence ID" value="CAB4130498.1"/>
    <property type="molecule type" value="Genomic_DNA"/>
</dbReference>
<proteinExistence type="predicted"/>
<evidence type="ECO:0000313" key="1">
    <source>
        <dbReference type="EMBL" id="CAB4130498.1"/>
    </source>
</evidence>
<sequence>MDEAIGRLHFMADRSKTLTLTRNEQTAIRTVLDGLDTLRERCEQLETGFKAIRRYLNHGATDYEKLKAIELIANAQENDHELLF</sequence>
<gene>
    <name evidence="1" type="ORF">UFOVP124_4</name>
</gene>
<protein>
    <submittedName>
        <fullName evidence="1">Uncharacterized protein</fullName>
    </submittedName>
</protein>
<reference evidence="1" key="1">
    <citation type="submission" date="2020-04" db="EMBL/GenBank/DDBJ databases">
        <authorList>
            <person name="Chiriac C."/>
            <person name="Salcher M."/>
            <person name="Ghai R."/>
            <person name="Kavagutti S V."/>
        </authorList>
    </citation>
    <scope>NUCLEOTIDE SEQUENCE</scope>
</reference>